<dbReference type="EMBL" id="CAXAMN010026872">
    <property type="protein sequence ID" value="CAK9106371.1"/>
    <property type="molecule type" value="Genomic_DNA"/>
</dbReference>
<comment type="caution">
    <text evidence="1">The sequence shown here is derived from an EMBL/GenBank/DDBJ whole genome shotgun (WGS) entry which is preliminary data.</text>
</comment>
<sequence length="89" mass="10003">MRDLRMDGQWSGDASHRSTFALAPIGPHIHYGIQPGSNQCSLGFIWTLERFLASCGWGWRSLSHQSLVKIQSIPLWKAYCAECHQPSSC</sequence>
<gene>
    <name evidence="1" type="ORF">CCMP2556_LOCUS49724</name>
</gene>
<protein>
    <submittedName>
        <fullName evidence="1">Uncharacterized protein</fullName>
    </submittedName>
</protein>
<proteinExistence type="predicted"/>
<organism evidence="1 2">
    <name type="scientific">Durusdinium trenchii</name>
    <dbReference type="NCBI Taxonomy" id="1381693"/>
    <lineage>
        <taxon>Eukaryota</taxon>
        <taxon>Sar</taxon>
        <taxon>Alveolata</taxon>
        <taxon>Dinophyceae</taxon>
        <taxon>Suessiales</taxon>
        <taxon>Symbiodiniaceae</taxon>
        <taxon>Durusdinium</taxon>
    </lineage>
</organism>
<keyword evidence="2" id="KW-1185">Reference proteome</keyword>
<evidence type="ECO:0000313" key="1">
    <source>
        <dbReference type="EMBL" id="CAK9106371.1"/>
    </source>
</evidence>
<evidence type="ECO:0000313" key="2">
    <source>
        <dbReference type="Proteomes" id="UP001642484"/>
    </source>
</evidence>
<accession>A0ABP0S219</accession>
<dbReference type="Proteomes" id="UP001642484">
    <property type="component" value="Unassembled WGS sequence"/>
</dbReference>
<name>A0ABP0S219_9DINO</name>
<reference evidence="1 2" key="1">
    <citation type="submission" date="2024-02" db="EMBL/GenBank/DDBJ databases">
        <authorList>
            <person name="Chen Y."/>
            <person name="Shah S."/>
            <person name="Dougan E. K."/>
            <person name="Thang M."/>
            <person name="Chan C."/>
        </authorList>
    </citation>
    <scope>NUCLEOTIDE SEQUENCE [LARGE SCALE GENOMIC DNA]</scope>
</reference>